<gene>
    <name evidence="2" type="ORF">EUTSA_v10023748mg</name>
</gene>
<name>V4KGP8_EUTSA</name>
<accession>V4KGP8</accession>
<reference evidence="2 3" key="1">
    <citation type="journal article" date="2013" name="Front. Plant Sci.">
        <title>The Reference Genome of the Halophytic Plant Eutrema salsugineum.</title>
        <authorList>
            <person name="Yang R."/>
            <person name="Jarvis D.E."/>
            <person name="Chen H."/>
            <person name="Beilstein M.A."/>
            <person name="Grimwood J."/>
            <person name="Jenkins J."/>
            <person name="Shu S."/>
            <person name="Prochnik S."/>
            <person name="Xin M."/>
            <person name="Ma C."/>
            <person name="Schmutz J."/>
            <person name="Wing R.A."/>
            <person name="Mitchell-Olds T."/>
            <person name="Schumaker K.S."/>
            <person name="Wang X."/>
        </authorList>
    </citation>
    <scope>NUCLEOTIDE SEQUENCE [LARGE SCALE GENOMIC DNA]</scope>
</reference>
<organism evidence="2 3">
    <name type="scientific">Eutrema salsugineum</name>
    <name type="common">Saltwater cress</name>
    <name type="synonym">Sisymbrium salsugineum</name>
    <dbReference type="NCBI Taxonomy" id="72664"/>
    <lineage>
        <taxon>Eukaryota</taxon>
        <taxon>Viridiplantae</taxon>
        <taxon>Streptophyta</taxon>
        <taxon>Embryophyta</taxon>
        <taxon>Tracheophyta</taxon>
        <taxon>Spermatophyta</taxon>
        <taxon>Magnoliopsida</taxon>
        <taxon>eudicotyledons</taxon>
        <taxon>Gunneridae</taxon>
        <taxon>Pentapetalae</taxon>
        <taxon>rosids</taxon>
        <taxon>malvids</taxon>
        <taxon>Brassicales</taxon>
        <taxon>Brassicaceae</taxon>
        <taxon>Eutremeae</taxon>
        <taxon>Eutrema</taxon>
    </lineage>
</organism>
<dbReference type="Gramene" id="ESQ28982">
    <property type="protein sequence ID" value="ESQ28982"/>
    <property type="gene ID" value="EUTSA_v10023748mg"/>
</dbReference>
<keyword evidence="3" id="KW-1185">Reference proteome</keyword>
<dbReference type="Proteomes" id="UP000030689">
    <property type="component" value="Unassembled WGS sequence"/>
</dbReference>
<evidence type="ECO:0000313" key="2">
    <source>
        <dbReference type="EMBL" id="ESQ28982.1"/>
    </source>
</evidence>
<evidence type="ECO:0000256" key="1">
    <source>
        <dbReference type="SAM" id="MobiDB-lite"/>
    </source>
</evidence>
<sequence length="144" mass="16390">MSSTTPPQSQTKKQIRKEEKGKEVVHKGFYHKRYKARCQISTKAITQIMSPRQFVASQFCSSSSTLLELVSSASAKRSSHSSISLHPDSSLRDLIILHRHLGLISQYHPLHWLTSLAVRKRRDLAKHTEEIDVPYYCSVMTIVA</sequence>
<feature type="compositionally biased region" description="Polar residues" evidence="1">
    <location>
        <begin position="1"/>
        <end position="12"/>
    </location>
</feature>
<dbReference type="AlphaFoldDB" id="V4KGP8"/>
<dbReference type="EMBL" id="KI517881">
    <property type="protein sequence ID" value="ESQ28982.1"/>
    <property type="molecule type" value="Genomic_DNA"/>
</dbReference>
<feature type="region of interest" description="Disordered" evidence="1">
    <location>
        <begin position="1"/>
        <end position="22"/>
    </location>
</feature>
<proteinExistence type="predicted"/>
<protein>
    <submittedName>
        <fullName evidence="2">Uncharacterized protein</fullName>
    </submittedName>
</protein>
<dbReference type="KEGG" id="eus:EUTSA_v10023748mg"/>
<evidence type="ECO:0000313" key="3">
    <source>
        <dbReference type="Proteomes" id="UP000030689"/>
    </source>
</evidence>